<evidence type="ECO:0000313" key="2">
    <source>
        <dbReference type="EMBL" id="TKR67509.1"/>
    </source>
</evidence>
<reference evidence="2 3" key="1">
    <citation type="journal article" date="2015" name="Genome Biol.">
        <title>Comparative genomics of Steinernema reveals deeply conserved gene regulatory networks.</title>
        <authorList>
            <person name="Dillman A.R."/>
            <person name="Macchietto M."/>
            <person name="Porter C.F."/>
            <person name="Rogers A."/>
            <person name="Williams B."/>
            <person name="Antoshechkin I."/>
            <person name="Lee M.M."/>
            <person name="Goodwin Z."/>
            <person name="Lu X."/>
            <person name="Lewis E.E."/>
            <person name="Goodrich-Blair H."/>
            <person name="Stock S.P."/>
            <person name="Adams B.J."/>
            <person name="Sternberg P.W."/>
            <person name="Mortazavi A."/>
        </authorList>
    </citation>
    <scope>NUCLEOTIDE SEQUENCE [LARGE SCALE GENOMIC DNA]</scope>
    <source>
        <strain evidence="2 3">ALL</strain>
    </source>
</reference>
<comment type="caution">
    <text evidence="2">The sequence shown here is derived from an EMBL/GenBank/DDBJ whole genome shotgun (WGS) entry which is preliminary data.</text>
</comment>
<reference evidence="2 3" key="2">
    <citation type="journal article" date="2019" name="G3 (Bethesda)">
        <title>Hybrid Assembly of the Genome of the Entomopathogenic Nematode Steinernema carpocapsae Identifies the X-Chromosome.</title>
        <authorList>
            <person name="Serra L."/>
            <person name="Macchietto M."/>
            <person name="Macias-Munoz A."/>
            <person name="McGill C.J."/>
            <person name="Rodriguez I.M."/>
            <person name="Rodriguez B."/>
            <person name="Murad R."/>
            <person name="Mortazavi A."/>
        </authorList>
    </citation>
    <scope>NUCLEOTIDE SEQUENCE [LARGE SCALE GENOMIC DNA]</scope>
    <source>
        <strain evidence="2 3">ALL</strain>
    </source>
</reference>
<feature type="compositionally biased region" description="Polar residues" evidence="1">
    <location>
        <begin position="195"/>
        <end position="205"/>
    </location>
</feature>
<keyword evidence="3" id="KW-1185">Reference proteome</keyword>
<evidence type="ECO:0000256" key="1">
    <source>
        <dbReference type="SAM" id="MobiDB-lite"/>
    </source>
</evidence>
<gene>
    <name evidence="2" type="ORF">L596_023656</name>
</gene>
<dbReference type="AlphaFoldDB" id="A0A4U5MEA9"/>
<dbReference type="InterPro" id="IPR012877">
    <property type="entry name" value="Dhs-27"/>
</dbReference>
<feature type="region of interest" description="Disordered" evidence="1">
    <location>
        <begin position="181"/>
        <end position="205"/>
    </location>
</feature>
<name>A0A4U5MEA9_STECR</name>
<protein>
    <submittedName>
        <fullName evidence="2">Uncharacterized protein</fullName>
    </submittedName>
</protein>
<accession>A0A4U5MEA9</accession>
<dbReference type="Proteomes" id="UP000298663">
    <property type="component" value="Unassembled WGS sequence"/>
</dbReference>
<organism evidence="2 3">
    <name type="scientific">Steinernema carpocapsae</name>
    <name type="common">Entomopathogenic nematode</name>
    <dbReference type="NCBI Taxonomy" id="34508"/>
    <lineage>
        <taxon>Eukaryota</taxon>
        <taxon>Metazoa</taxon>
        <taxon>Ecdysozoa</taxon>
        <taxon>Nematoda</taxon>
        <taxon>Chromadorea</taxon>
        <taxon>Rhabditida</taxon>
        <taxon>Tylenchina</taxon>
        <taxon>Panagrolaimomorpha</taxon>
        <taxon>Strongyloidoidea</taxon>
        <taxon>Steinernematidae</taxon>
        <taxon>Steinernema</taxon>
    </lineage>
</organism>
<proteinExistence type="predicted"/>
<dbReference type="EMBL" id="AZBU02000008">
    <property type="protein sequence ID" value="TKR67509.1"/>
    <property type="molecule type" value="Genomic_DNA"/>
</dbReference>
<evidence type="ECO:0000313" key="3">
    <source>
        <dbReference type="Proteomes" id="UP000298663"/>
    </source>
</evidence>
<sequence length="205" mass="23520">MVAQAEILSSPVVAEITSQKEIPEEKPLADSPYSCQWFVDTLTAKDPNFVELRRNHRVLNVNAVNISGGKGFISKVYKCEVELEGVEREYEIILKVPGMDAIESVKDNIKHDGEETKDEEEKKVAHFAAFHNKECSFYENYAAGIEGFPLVKMFDTHRWIVDETRGICSWRAWWGRRTPRVSSPDSRRVRRSRSAHTWPTSTSIF</sequence>
<dbReference type="Pfam" id="PF07914">
    <property type="entry name" value="DUF1679"/>
    <property type="match status" value="1"/>
</dbReference>
<dbReference type="OrthoDB" id="5915577at2759"/>